<comment type="caution">
    <text evidence="1">The sequence shown here is derived from an EMBL/GenBank/DDBJ whole genome shotgun (WGS) entry which is preliminary data.</text>
</comment>
<sequence length="58" mass="6604">MHCDVTCPTCFETFSVPGPAENEVPTQWDYDCEICCRPMVIYFYLDGEEVYAEAAADQ</sequence>
<dbReference type="InterPro" id="IPR025990">
    <property type="entry name" value="zinc_ribbon_bacterial"/>
</dbReference>
<evidence type="ECO:0000313" key="1">
    <source>
        <dbReference type="EMBL" id="PXA03453.1"/>
    </source>
</evidence>
<dbReference type="InParanoid" id="A0A317ZGU4"/>
<proteinExistence type="predicted"/>
<gene>
    <name evidence="1" type="ORF">DDZ13_12225</name>
</gene>
<accession>A0A317ZGU4</accession>
<dbReference type="AlphaFoldDB" id="A0A317ZGU4"/>
<name>A0A317ZGU4_9BACT</name>
<dbReference type="Proteomes" id="UP000247099">
    <property type="component" value="Unassembled WGS sequence"/>
</dbReference>
<protein>
    <submittedName>
        <fullName evidence="1">CPXCG motif-containing cysteine-rich protein</fullName>
    </submittedName>
</protein>
<keyword evidence="2" id="KW-1185">Reference proteome</keyword>
<reference evidence="1 2" key="1">
    <citation type="submission" date="2018-05" db="EMBL/GenBank/DDBJ databases">
        <title>Coraliomargarita sinensis sp. nov., isolated from a marine solar saltern.</title>
        <authorList>
            <person name="Zhou L.Y."/>
        </authorList>
    </citation>
    <scope>NUCLEOTIDE SEQUENCE [LARGE SCALE GENOMIC DNA]</scope>
    <source>
        <strain evidence="1 2">WN38</strain>
    </source>
</reference>
<dbReference type="RefSeq" id="WP_110131741.1">
    <property type="nucleotide sequence ID" value="NZ_QHJQ01000009.1"/>
</dbReference>
<dbReference type="EMBL" id="QHJQ01000009">
    <property type="protein sequence ID" value="PXA03453.1"/>
    <property type="molecule type" value="Genomic_DNA"/>
</dbReference>
<organism evidence="1 2">
    <name type="scientific">Coraliomargarita sinensis</name>
    <dbReference type="NCBI Taxonomy" id="2174842"/>
    <lineage>
        <taxon>Bacteria</taxon>
        <taxon>Pseudomonadati</taxon>
        <taxon>Verrucomicrobiota</taxon>
        <taxon>Opitutia</taxon>
        <taxon>Puniceicoccales</taxon>
        <taxon>Coraliomargaritaceae</taxon>
        <taxon>Coraliomargarita</taxon>
    </lineage>
</organism>
<dbReference type="Pfam" id="PF14255">
    <property type="entry name" value="Zn_ribbon_21"/>
    <property type="match status" value="1"/>
</dbReference>
<dbReference type="OrthoDB" id="9814566at2"/>
<evidence type="ECO:0000313" key="2">
    <source>
        <dbReference type="Proteomes" id="UP000247099"/>
    </source>
</evidence>